<accession>A0A2T0X5R9</accession>
<evidence type="ECO:0000256" key="1">
    <source>
        <dbReference type="SAM" id="Coils"/>
    </source>
</evidence>
<dbReference type="Proteomes" id="UP000238392">
    <property type="component" value="Unassembled WGS sequence"/>
</dbReference>
<sequence>MAKARLTDSEINQIIDLLSAWKGPLNWEVLLARTHILLKRPFTRQGLAKQENILIAFQQAKDRIRTQKPVAKKSPPEIELMQNTIDSLRAKISVLEAERHRYDEQFVTWLYNARSRGISEIDLNRPLPTVNRNASTTD</sequence>
<name>A0A2T0X5R9_9RHOB</name>
<reference evidence="2 3" key="1">
    <citation type="submission" date="2018-03" db="EMBL/GenBank/DDBJ databases">
        <title>Genomic Encyclopedia of Archaeal and Bacterial Type Strains, Phase II (KMG-II): from individual species to whole genera.</title>
        <authorList>
            <person name="Goeker M."/>
        </authorList>
    </citation>
    <scope>NUCLEOTIDE SEQUENCE [LARGE SCALE GENOMIC DNA]</scope>
    <source>
        <strain evidence="2 3">DSM 100212</strain>
    </source>
</reference>
<keyword evidence="1" id="KW-0175">Coiled coil</keyword>
<keyword evidence="3" id="KW-1185">Reference proteome</keyword>
<dbReference type="EMBL" id="PVTQ01000001">
    <property type="protein sequence ID" value="PRY94302.1"/>
    <property type="molecule type" value="Genomic_DNA"/>
</dbReference>
<organism evidence="2 3">
    <name type="scientific">Donghicola tyrosinivorans</name>
    <dbReference type="NCBI Taxonomy" id="1652492"/>
    <lineage>
        <taxon>Bacteria</taxon>
        <taxon>Pseudomonadati</taxon>
        <taxon>Pseudomonadota</taxon>
        <taxon>Alphaproteobacteria</taxon>
        <taxon>Rhodobacterales</taxon>
        <taxon>Roseobacteraceae</taxon>
        <taxon>Donghicola</taxon>
    </lineage>
</organism>
<feature type="coiled-coil region" evidence="1">
    <location>
        <begin position="78"/>
        <end position="105"/>
    </location>
</feature>
<dbReference type="AlphaFoldDB" id="A0A2T0X5R9"/>
<gene>
    <name evidence="2" type="ORF">CLV74_101439</name>
</gene>
<evidence type="ECO:0000313" key="3">
    <source>
        <dbReference type="Proteomes" id="UP000238392"/>
    </source>
</evidence>
<protein>
    <submittedName>
        <fullName evidence="2">Uncharacterized protein</fullName>
    </submittedName>
</protein>
<evidence type="ECO:0000313" key="2">
    <source>
        <dbReference type="EMBL" id="PRY94302.1"/>
    </source>
</evidence>
<comment type="caution">
    <text evidence="2">The sequence shown here is derived from an EMBL/GenBank/DDBJ whole genome shotgun (WGS) entry which is preliminary data.</text>
</comment>
<proteinExistence type="predicted"/>